<comment type="caution">
    <text evidence="1">The sequence shown here is derived from an EMBL/GenBank/DDBJ whole genome shotgun (WGS) entry which is preliminary data.</text>
</comment>
<gene>
    <name evidence="1" type="ORF">CLO192961_LOCUS71832</name>
</gene>
<sequence length="82" mass="9307">MTGIAGKRRIRGGRLNGVEVPGPTNAPVLLKLLSLWYRDATEELTHRRWPWKPSMRICTALNGVAPHQYPALDLQQDTHLHE</sequence>
<organism evidence="1 2">
    <name type="scientific">Bionectria ochroleuca</name>
    <name type="common">Gliocladium roseum</name>
    <dbReference type="NCBI Taxonomy" id="29856"/>
    <lineage>
        <taxon>Eukaryota</taxon>
        <taxon>Fungi</taxon>
        <taxon>Dikarya</taxon>
        <taxon>Ascomycota</taxon>
        <taxon>Pezizomycotina</taxon>
        <taxon>Sordariomycetes</taxon>
        <taxon>Hypocreomycetidae</taxon>
        <taxon>Hypocreales</taxon>
        <taxon>Bionectriaceae</taxon>
        <taxon>Clonostachys</taxon>
    </lineage>
</organism>
<reference evidence="1 2" key="1">
    <citation type="submission" date="2019-06" db="EMBL/GenBank/DDBJ databases">
        <authorList>
            <person name="Broberg M."/>
        </authorList>
    </citation>
    <scope>NUCLEOTIDE SEQUENCE [LARGE SCALE GENOMIC DNA]</scope>
</reference>
<dbReference type="EMBL" id="CABFNS010000508">
    <property type="protein sequence ID" value="VUC22025.1"/>
    <property type="molecule type" value="Genomic_DNA"/>
</dbReference>
<protein>
    <submittedName>
        <fullName evidence="1">Uncharacterized protein</fullName>
    </submittedName>
</protein>
<accession>A0ABY6TUK7</accession>
<keyword evidence="2" id="KW-1185">Reference proteome</keyword>
<dbReference type="Proteomes" id="UP000766486">
    <property type="component" value="Unassembled WGS sequence"/>
</dbReference>
<proteinExistence type="predicted"/>
<evidence type="ECO:0000313" key="1">
    <source>
        <dbReference type="EMBL" id="VUC22025.1"/>
    </source>
</evidence>
<name>A0ABY6TUK7_BIOOC</name>
<evidence type="ECO:0000313" key="2">
    <source>
        <dbReference type="Proteomes" id="UP000766486"/>
    </source>
</evidence>